<dbReference type="Gene3D" id="4.10.240.10">
    <property type="entry name" value="Zn(2)-C6 fungal-type DNA-binding domain"/>
    <property type="match status" value="1"/>
</dbReference>
<reference evidence="5 6" key="1">
    <citation type="submission" date="2016-05" db="EMBL/GenBank/DDBJ databases">
        <title>A degradative enzymes factory behind the ericoid mycorrhizal symbiosis.</title>
        <authorList>
            <consortium name="DOE Joint Genome Institute"/>
            <person name="Martino E."/>
            <person name="Morin E."/>
            <person name="Grelet G."/>
            <person name="Kuo A."/>
            <person name="Kohler A."/>
            <person name="Daghino S."/>
            <person name="Barry K."/>
            <person name="Choi C."/>
            <person name="Cichocki N."/>
            <person name="Clum A."/>
            <person name="Copeland A."/>
            <person name="Hainaut M."/>
            <person name="Haridas S."/>
            <person name="Labutti K."/>
            <person name="Lindquist E."/>
            <person name="Lipzen A."/>
            <person name="Khouja H.-R."/>
            <person name="Murat C."/>
            <person name="Ohm R."/>
            <person name="Olson A."/>
            <person name="Spatafora J."/>
            <person name="Veneault-Fourrey C."/>
            <person name="Henrissat B."/>
            <person name="Grigoriev I."/>
            <person name="Martin F."/>
            <person name="Perotto S."/>
        </authorList>
    </citation>
    <scope>NUCLEOTIDE SEQUENCE [LARGE SCALE GENOMIC DNA]</scope>
    <source>
        <strain evidence="5 6">UAMH 7357</strain>
    </source>
</reference>
<feature type="region of interest" description="Disordered" evidence="3">
    <location>
        <begin position="1"/>
        <end position="66"/>
    </location>
</feature>
<dbReference type="SUPFAM" id="SSF57701">
    <property type="entry name" value="Zn2/Cys6 DNA-binding domain"/>
    <property type="match status" value="1"/>
</dbReference>
<keyword evidence="6" id="KW-1185">Reference proteome</keyword>
<dbReference type="CDD" id="cd12148">
    <property type="entry name" value="fungal_TF_MHR"/>
    <property type="match status" value="1"/>
</dbReference>
<accession>A0A2J6QHY9</accession>
<feature type="compositionally biased region" description="Basic and acidic residues" evidence="3">
    <location>
        <begin position="55"/>
        <end position="66"/>
    </location>
</feature>
<dbReference type="PROSITE" id="PS50048">
    <property type="entry name" value="ZN2_CY6_FUNGAL_2"/>
    <property type="match status" value="1"/>
</dbReference>
<dbReference type="GO" id="GO:0003677">
    <property type="term" value="F:DNA binding"/>
    <property type="evidence" value="ECO:0007669"/>
    <property type="project" value="InterPro"/>
</dbReference>
<evidence type="ECO:0000256" key="2">
    <source>
        <dbReference type="ARBA" id="ARBA00023242"/>
    </source>
</evidence>
<dbReference type="GO" id="GO:0006351">
    <property type="term" value="P:DNA-templated transcription"/>
    <property type="evidence" value="ECO:0007669"/>
    <property type="project" value="InterPro"/>
</dbReference>
<evidence type="ECO:0000259" key="4">
    <source>
        <dbReference type="PROSITE" id="PS50048"/>
    </source>
</evidence>
<feature type="compositionally biased region" description="Polar residues" evidence="3">
    <location>
        <begin position="835"/>
        <end position="871"/>
    </location>
</feature>
<dbReference type="InterPro" id="IPR036864">
    <property type="entry name" value="Zn2-C6_fun-type_DNA-bd_sf"/>
</dbReference>
<dbReference type="GO" id="GO:0000981">
    <property type="term" value="F:DNA-binding transcription factor activity, RNA polymerase II-specific"/>
    <property type="evidence" value="ECO:0007669"/>
    <property type="project" value="InterPro"/>
</dbReference>
<dbReference type="InterPro" id="IPR007219">
    <property type="entry name" value="XnlR_reg_dom"/>
</dbReference>
<dbReference type="SMART" id="SM00066">
    <property type="entry name" value="GAL4"/>
    <property type="match status" value="1"/>
</dbReference>
<keyword evidence="2" id="KW-0539">Nucleus</keyword>
<dbReference type="AlphaFoldDB" id="A0A2J6QHY9"/>
<dbReference type="Proteomes" id="UP000235672">
    <property type="component" value="Unassembled WGS sequence"/>
</dbReference>
<keyword evidence="1" id="KW-0479">Metal-binding</keyword>
<dbReference type="Pfam" id="PF00172">
    <property type="entry name" value="Zn_clus"/>
    <property type="match status" value="1"/>
</dbReference>
<feature type="compositionally biased region" description="Acidic residues" evidence="3">
    <location>
        <begin position="216"/>
        <end position="231"/>
    </location>
</feature>
<dbReference type="GO" id="GO:0008270">
    <property type="term" value="F:zinc ion binding"/>
    <property type="evidence" value="ECO:0007669"/>
    <property type="project" value="InterPro"/>
</dbReference>
<dbReference type="SMART" id="SM00906">
    <property type="entry name" value="Fungal_trans"/>
    <property type="match status" value="1"/>
</dbReference>
<sequence length="1020" mass="114118">MSKQEKRSRGKRPRYEATPSREAPQVQGFAPINPQSQSNPTCADHQEHYQQTQRTKFEGQARNPDHGQRRLAITTQAPPGKVAIPALKTPQTADSSKNFKKGRIPHACDYCRKAKAGCTGEQPCSRCKNAGVDCVYGDGKRMRDRKQMSKLSKETDILTQHNVEVTEALRRIRLNPHLTSDGMRAAIDEVLAMTQNPVSSNEKEEAPSISKRASTDVEDEEEGSSEEDFADAEVGSTGSLDVVNVDTDLDDTRETGHIGKSSSVAWAKRTAEECNQSTEAQTTLGRHDTGFTQASYHTEDADVEPFDDSNVHPHDWPDPKLADNMIQSYFDHIHNTLPIIDKAAFMSKYAELIRCPDQIPLEDSVWLAKINIVFAISSVYFDLTKSPNRVSYQDHLVYCARAKKLFLDQGLLYQDARILTTSALGLLSLYFVTTCRLNRAWTFCGLAIRHALTLGLHVRSEAQDLSDVEKEHRVRLWWSLYSLECILNELTGRPSCISDRDISTPLPLNKDEDDFHPSQTLYDKTEKGSGNSSRRGSRSLKTSRPSATYQMPTGVSQPLAYTFPTFPLPVTPSTYFIYRTQLSIISHEIVTQLYCAATIKERWSDVQDTIHRIDQRLLAWRDKLATDFDITFEDTWTAPDWSDPNIIERMGLAMQFSSSRMILFRPCLCKFEGRLRKQSDDSKDFNQEAVENCIRSARKMISLLSWSASNVQKLYAITPWWNTLHYICEALSVLMLEMAFQATHLPNEAAYILEDAKKGINWLAMMAERSISARKAWEIFDSLIRLVAPMIRWSVFDLPTQAPVPPGYNWRRFDNAVSRPSPIQHSLPPITQHQTQYHKLPAPSSQQHHPPTQITQSPFPHYQAPSSQQPIPWQPAPAFNFPYSQPEYEQVANPLDHSTAISRFSQIGQLHGHYDDPWQHFFFPDSAPPSNLHPSNLNFNVNGAEGDVMQGQMGPGAGRERFEGVYGGSGGEPNPGFGAFVDAGRETGMGGGFDGPSGGNGGGEGSSGGSGSTQGGRGYF</sequence>
<feature type="region of interest" description="Disordered" evidence="3">
    <location>
        <begin position="983"/>
        <end position="1020"/>
    </location>
</feature>
<feature type="region of interest" description="Disordered" evidence="3">
    <location>
        <begin position="195"/>
        <end position="236"/>
    </location>
</feature>
<feature type="region of interest" description="Disordered" evidence="3">
    <location>
        <begin position="835"/>
        <end position="876"/>
    </location>
</feature>
<feature type="compositionally biased region" description="Polar residues" evidence="3">
    <location>
        <begin position="540"/>
        <end position="551"/>
    </location>
</feature>
<feature type="domain" description="Zn(2)-C6 fungal-type" evidence="4">
    <location>
        <begin position="107"/>
        <end position="136"/>
    </location>
</feature>
<feature type="region of interest" description="Disordered" evidence="3">
    <location>
        <begin position="508"/>
        <end position="551"/>
    </location>
</feature>
<dbReference type="Pfam" id="PF04082">
    <property type="entry name" value="Fungal_trans"/>
    <property type="match status" value="1"/>
</dbReference>
<dbReference type="InterPro" id="IPR001138">
    <property type="entry name" value="Zn2Cys6_DnaBD"/>
</dbReference>
<dbReference type="PANTHER" id="PTHR47654:SF5">
    <property type="entry name" value="TRANSCRIPTION FACTOR DOMAIN-CONTAINING PROTEIN"/>
    <property type="match status" value="1"/>
</dbReference>
<proteinExistence type="predicted"/>
<evidence type="ECO:0000313" key="5">
    <source>
        <dbReference type="EMBL" id="PMD25874.1"/>
    </source>
</evidence>
<evidence type="ECO:0000313" key="6">
    <source>
        <dbReference type="Proteomes" id="UP000235672"/>
    </source>
</evidence>
<dbReference type="PANTHER" id="PTHR47654">
    <property type="entry name" value="ZN(II)2CYS6 TRANSCRIPTION FACTOR (EUROFUNG)-RELATED"/>
    <property type="match status" value="1"/>
</dbReference>
<organism evidence="5 6">
    <name type="scientific">Hyaloscypha hepaticicola</name>
    <dbReference type="NCBI Taxonomy" id="2082293"/>
    <lineage>
        <taxon>Eukaryota</taxon>
        <taxon>Fungi</taxon>
        <taxon>Dikarya</taxon>
        <taxon>Ascomycota</taxon>
        <taxon>Pezizomycotina</taxon>
        <taxon>Leotiomycetes</taxon>
        <taxon>Helotiales</taxon>
        <taxon>Hyaloscyphaceae</taxon>
        <taxon>Hyaloscypha</taxon>
    </lineage>
</organism>
<evidence type="ECO:0000256" key="1">
    <source>
        <dbReference type="ARBA" id="ARBA00022723"/>
    </source>
</evidence>
<name>A0A2J6QHY9_9HELO</name>
<evidence type="ECO:0000256" key="3">
    <source>
        <dbReference type="SAM" id="MobiDB-lite"/>
    </source>
</evidence>
<feature type="compositionally biased region" description="Gly residues" evidence="3">
    <location>
        <begin position="987"/>
        <end position="1020"/>
    </location>
</feature>
<dbReference type="EMBL" id="KZ613469">
    <property type="protein sequence ID" value="PMD25874.1"/>
    <property type="molecule type" value="Genomic_DNA"/>
</dbReference>
<dbReference type="InterPro" id="IPR053230">
    <property type="entry name" value="Trans_reg_galc"/>
</dbReference>
<dbReference type="OrthoDB" id="5296287at2759"/>
<dbReference type="CDD" id="cd00067">
    <property type="entry name" value="GAL4"/>
    <property type="match status" value="1"/>
</dbReference>
<protein>
    <recommendedName>
        <fullName evidence="4">Zn(2)-C6 fungal-type domain-containing protein</fullName>
    </recommendedName>
</protein>
<dbReference type="PROSITE" id="PS00463">
    <property type="entry name" value="ZN2_CY6_FUNGAL_1"/>
    <property type="match status" value="1"/>
</dbReference>
<gene>
    <name evidence="5" type="ORF">NA56DRAFT_685723</name>
</gene>